<dbReference type="Gene3D" id="1.10.510.10">
    <property type="entry name" value="Transferase(Phosphotransferase) domain 1"/>
    <property type="match status" value="1"/>
</dbReference>
<evidence type="ECO:0000256" key="1">
    <source>
        <dbReference type="ARBA" id="ARBA00012513"/>
    </source>
</evidence>
<evidence type="ECO:0000256" key="8">
    <source>
        <dbReference type="ARBA" id="ARBA00048679"/>
    </source>
</evidence>
<name>A0A1I5P825_9EURY</name>
<evidence type="ECO:0000256" key="7">
    <source>
        <dbReference type="ARBA" id="ARBA00047899"/>
    </source>
</evidence>
<comment type="catalytic activity">
    <reaction evidence="8">
        <text>L-seryl-[protein] + ATP = O-phospho-L-seryl-[protein] + ADP + H(+)</text>
        <dbReference type="Rhea" id="RHEA:17989"/>
        <dbReference type="Rhea" id="RHEA-COMP:9863"/>
        <dbReference type="Rhea" id="RHEA-COMP:11604"/>
        <dbReference type="ChEBI" id="CHEBI:15378"/>
        <dbReference type="ChEBI" id="CHEBI:29999"/>
        <dbReference type="ChEBI" id="CHEBI:30616"/>
        <dbReference type="ChEBI" id="CHEBI:83421"/>
        <dbReference type="ChEBI" id="CHEBI:456216"/>
        <dbReference type="EC" id="2.7.11.1"/>
    </reaction>
</comment>
<evidence type="ECO:0000256" key="4">
    <source>
        <dbReference type="ARBA" id="ARBA00022741"/>
    </source>
</evidence>
<evidence type="ECO:0000256" key="3">
    <source>
        <dbReference type="ARBA" id="ARBA00022679"/>
    </source>
</evidence>
<keyword evidence="3" id="KW-0808">Transferase</keyword>
<keyword evidence="4" id="KW-0547">Nucleotide-binding</keyword>
<keyword evidence="6" id="KW-0067">ATP-binding</keyword>
<dbReference type="SUPFAM" id="SSF56112">
    <property type="entry name" value="Protein kinase-like (PK-like)"/>
    <property type="match status" value="1"/>
</dbReference>
<proteinExistence type="predicted"/>
<dbReference type="EC" id="2.7.11.1" evidence="1"/>
<dbReference type="OrthoDB" id="192798at2157"/>
<dbReference type="Proteomes" id="UP000183769">
    <property type="component" value="Unassembled WGS sequence"/>
</dbReference>
<dbReference type="AlphaFoldDB" id="A0A1I5P825"/>
<evidence type="ECO:0000313" key="10">
    <source>
        <dbReference type="EMBL" id="SFP30185.1"/>
    </source>
</evidence>
<keyword evidence="2" id="KW-0723">Serine/threonine-protein kinase</keyword>
<accession>A0A1I5P825</accession>
<reference evidence="11" key="1">
    <citation type="submission" date="2016-10" db="EMBL/GenBank/DDBJ databases">
        <authorList>
            <person name="Varghese N."/>
            <person name="Submissions S."/>
        </authorList>
    </citation>
    <scope>NUCLEOTIDE SEQUENCE [LARGE SCALE GENOMIC DNA]</scope>
    <source>
        <strain evidence="11">CGMCC 1.10329</strain>
    </source>
</reference>
<evidence type="ECO:0000256" key="5">
    <source>
        <dbReference type="ARBA" id="ARBA00022777"/>
    </source>
</evidence>
<evidence type="ECO:0000313" key="11">
    <source>
        <dbReference type="Proteomes" id="UP000183769"/>
    </source>
</evidence>
<dbReference type="Pfam" id="PF01163">
    <property type="entry name" value="RIO1"/>
    <property type="match status" value="1"/>
</dbReference>
<dbReference type="InterPro" id="IPR011009">
    <property type="entry name" value="Kinase-like_dom_sf"/>
</dbReference>
<dbReference type="EMBL" id="FOXI01000002">
    <property type="protein sequence ID" value="SFP30185.1"/>
    <property type="molecule type" value="Genomic_DNA"/>
</dbReference>
<keyword evidence="11" id="KW-1185">Reference proteome</keyword>
<gene>
    <name evidence="10" type="ORF">SAMN05216277_102401</name>
</gene>
<keyword evidence="5 10" id="KW-0418">Kinase</keyword>
<protein>
    <recommendedName>
        <fullName evidence="1">non-specific serine/threonine protein kinase</fullName>
        <ecNumber evidence="1">2.7.11.1</ecNumber>
    </recommendedName>
</protein>
<evidence type="ECO:0000259" key="9">
    <source>
        <dbReference type="Pfam" id="PF01163"/>
    </source>
</evidence>
<evidence type="ECO:0000256" key="6">
    <source>
        <dbReference type="ARBA" id="ARBA00022840"/>
    </source>
</evidence>
<dbReference type="RefSeq" id="WP_074876116.1">
    <property type="nucleotide sequence ID" value="NZ_FOXI01000002.1"/>
</dbReference>
<organism evidence="10 11">
    <name type="scientific">Halolamina pelagica</name>
    <dbReference type="NCBI Taxonomy" id="699431"/>
    <lineage>
        <taxon>Archaea</taxon>
        <taxon>Methanobacteriati</taxon>
        <taxon>Methanobacteriota</taxon>
        <taxon>Stenosarchaea group</taxon>
        <taxon>Halobacteria</taxon>
        <taxon>Halobacteriales</taxon>
        <taxon>Haloferacaceae</taxon>
    </lineage>
</organism>
<sequence>MELRKLVRGRPEWSRIESVVRELAERYDRETVHVRFLDADNWLSTPLVLDDEYFVKLVTEQNSLVHALFTATRNLGAFSSGTEGFFGHYGTPYEMAQHELEATERLREVGVNAPEPVEALEIEGMGVLVMEYLPDFRTLDELARPTERRLAPEVFGALHRMHDHGLAHGDLRAENVLVVDGEERSSSGNREPQAPGDGEVYVIDATNVREDNGATMAAARSYDLACALAALEPLIGAKASVDAALEHYDAQELLAAREFLDFVSVRPDHTFAATALKGAIETRAGEAEREGR</sequence>
<dbReference type="GO" id="GO:0004674">
    <property type="term" value="F:protein serine/threonine kinase activity"/>
    <property type="evidence" value="ECO:0007669"/>
    <property type="project" value="UniProtKB-KW"/>
</dbReference>
<feature type="domain" description="RIO-type" evidence="9">
    <location>
        <begin position="94"/>
        <end position="181"/>
    </location>
</feature>
<dbReference type="GO" id="GO:0005524">
    <property type="term" value="F:ATP binding"/>
    <property type="evidence" value="ECO:0007669"/>
    <property type="project" value="UniProtKB-KW"/>
</dbReference>
<dbReference type="InterPro" id="IPR018934">
    <property type="entry name" value="RIO_dom"/>
</dbReference>
<evidence type="ECO:0000256" key="2">
    <source>
        <dbReference type="ARBA" id="ARBA00022527"/>
    </source>
</evidence>
<comment type="catalytic activity">
    <reaction evidence="7">
        <text>L-threonyl-[protein] + ATP = O-phospho-L-threonyl-[protein] + ADP + H(+)</text>
        <dbReference type="Rhea" id="RHEA:46608"/>
        <dbReference type="Rhea" id="RHEA-COMP:11060"/>
        <dbReference type="Rhea" id="RHEA-COMP:11605"/>
        <dbReference type="ChEBI" id="CHEBI:15378"/>
        <dbReference type="ChEBI" id="CHEBI:30013"/>
        <dbReference type="ChEBI" id="CHEBI:30616"/>
        <dbReference type="ChEBI" id="CHEBI:61977"/>
        <dbReference type="ChEBI" id="CHEBI:456216"/>
        <dbReference type="EC" id="2.7.11.1"/>
    </reaction>
</comment>